<evidence type="ECO:0000313" key="1">
    <source>
        <dbReference type="EMBL" id="CAH1242621.1"/>
    </source>
</evidence>
<dbReference type="AlphaFoldDB" id="A0A8J9YVT8"/>
<keyword evidence="2" id="KW-1185">Reference proteome</keyword>
<proteinExistence type="predicted"/>
<evidence type="ECO:0000313" key="2">
    <source>
        <dbReference type="Proteomes" id="UP000838412"/>
    </source>
</evidence>
<organism evidence="1 2">
    <name type="scientific">Branchiostoma lanceolatum</name>
    <name type="common">Common lancelet</name>
    <name type="synonym">Amphioxus lanceolatum</name>
    <dbReference type="NCBI Taxonomy" id="7740"/>
    <lineage>
        <taxon>Eukaryota</taxon>
        <taxon>Metazoa</taxon>
        <taxon>Chordata</taxon>
        <taxon>Cephalochordata</taxon>
        <taxon>Leptocardii</taxon>
        <taxon>Amphioxiformes</taxon>
        <taxon>Branchiostomatidae</taxon>
        <taxon>Branchiostoma</taxon>
    </lineage>
</organism>
<protein>
    <submittedName>
        <fullName evidence="1">Hypp6901 protein</fullName>
    </submittedName>
</protein>
<dbReference type="Proteomes" id="UP000838412">
    <property type="component" value="Chromosome 12"/>
</dbReference>
<sequence>MIISDPVFLEDTSGRQSQDDNAKKRGPSLVLEIMSSEFYLSGRESDLELGFASLFGDLRLDSPPNIYLHGFVGTATAMNLTDSVSSEFYLSGRESDLELGFASLFGDLRLDSPPNIYLHGFVGTATAMNLTDSGFLELLATYKGWAAQYF</sequence>
<accession>A0A8J9YVT8</accession>
<name>A0A8J9YVT8_BRALA</name>
<reference evidence="1" key="1">
    <citation type="submission" date="2022-01" db="EMBL/GenBank/DDBJ databases">
        <authorList>
            <person name="Braso-Vives M."/>
        </authorList>
    </citation>
    <scope>NUCLEOTIDE SEQUENCE</scope>
</reference>
<gene>
    <name evidence="1" type="primary">Hypp6901</name>
    <name evidence="1" type="ORF">BLAG_LOCUS5900</name>
</gene>
<dbReference type="EMBL" id="OV696697">
    <property type="protein sequence ID" value="CAH1242621.1"/>
    <property type="molecule type" value="Genomic_DNA"/>
</dbReference>